<dbReference type="HOGENOM" id="CLU_3167141_0_0_0"/>
<organism evidence="1 2">
    <name type="scientific">Dehalococcoides mccartyi (strain ATCC BAA-2266 / KCTC 15142 / 195)</name>
    <name type="common">Dehalococcoides ethenogenes (strain 195)</name>
    <dbReference type="NCBI Taxonomy" id="243164"/>
    <lineage>
        <taxon>Bacteria</taxon>
        <taxon>Bacillati</taxon>
        <taxon>Chloroflexota</taxon>
        <taxon>Dehalococcoidia</taxon>
        <taxon>Dehalococcoidales</taxon>
        <taxon>Dehalococcoidaceae</taxon>
        <taxon>Dehalococcoides</taxon>
    </lineage>
</organism>
<gene>
    <name evidence="1" type="ordered locus">DET0605</name>
</gene>
<dbReference type="AlphaFoldDB" id="Q3Z8V2"/>
<dbReference type="InParanoid" id="Q3Z8V2"/>
<dbReference type="EMBL" id="CP000027">
    <property type="protein sequence ID" value="AAW40095.1"/>
    <property type="molecule type" value="Genomic_DNA"/>
</dbReference>
<sequence length="47" mass="5345">MFDGSYALRTDKTGYIGIIKRGALRPSFQDYNNRSLFKPKGNFPAEC</sequence>
<protein>
    <submittedName>
        <fullName evidence="1">Uncharacterized protein</fullName>
    </submittedName>
</protein>
<keyword evidence="2" id="KW-1185">Reference proteome</keyword>
<dbReference type="STRING" id="243164.DET0605"/>
<reference evidence="1 2" key="1">
    <citation type="journal article" date="2005" name="Science">
        <title>Genome sequence of the PCE-dechlorinating bacterium Dehalococcoides ethenogenes.</title>
        <authorList>
            <person name="Seshadri R."/>
            <person name="Adrian L."/>
            <person name="Fouts D.E."/>
            <person name="Eisen J.A."/>
            <person name="Phillippy A.M."/>
            <person name="Methe B.A."/>
            <person name="Ward N.L."/>
            <person name="Nelson W.C."/>
            <person name="Deboy R.T."/>
            <person name="Khouri H.M."/>
            <person name="Kolonay J.F."/>
            <person name="Dodson R.J."/>
            <person name="Daugherty S.C."/>
            <person name="Brinkac L.M."/>
            <person name="Sullivan S.A."/>
            <person name="Madupu R."/>
            <person name="Nelson K.E."/>
            <person name="Kang K.H."/>
            <person name="Impraim M."/>
            <person name="Tran K."/>
            <person name="Robinson J.M."/>
            <person name="Forberger H.A."/>
            <person name="Fraser C.M."/>
            <person name="Zinder S.H."/>
            <person name="Heidelberg J.F."/>
        </authorList>
    </citation>
    <scope>NUCLEOTIDE SEQUENCE [LARGE SCALE GENOMIC DNA]</scope>
    <source>
        <strain evidence="2">ATCC BAA-2266 / KCTC 15142 / 195</strain>
    </source>
</reference>
<evidence type="ECO:0000313" key="1">
    <source>
        <dbReference type="EMBL" id="AAW40095.1"/>
    </source>
</evidence>
<dbReference type="KEGG" id="det:DET0605"/>
<evidence type="ECO:0000313" key="2">
    <source>
        <dbReference type="Proteomes" id="UP000008289"/>
    </source>
</evidence>
<dbReference type="Proteomes" id="UP000008289">
    <property type="component" value="Chromosome"/>
</dbReference>
<accession>Q3Z8V2</accession>
<name>Q3Z8V2_DEHM1</name>
<proteinExistence type="predicted"/>